<comment type="similarity">
    <text evidence="1 5 6">Belongs to the universal ribosomal protein uL5 family.</text>
</comment>
<evidence type="ECO:0000259" key="8">
    <source>
        <dbReference type="Pfam" id="PF00673"/>
    </source>
</evidence>
<dbReference type="PIRSF" id="PIRSF002161">
    <property type="entry name" value="Ribosomal_L5"/>
    <property type="match status" value="1"/>
</dbReference>
<dbReference type="SUPFAM" id="SSF55282">
    <property type="entry name" value="RL5-like"/>
    <property type="match status" value="1"/>
</dbReference>
<proteinExistence type="inferred from homology"/>
<keyword evidence="5" id="KW-0699">rRNA-binding</keyword>
<dbReference type="InterPro" id="IPR020930">
    <property type="entry name" value="Ribosomal_uL5_bac-type"/>
</dbReference>
<evidence type="ECO:0000256" key="3">
    <source>
        <dbReference type="ARBA" id="ARBA00023274"/>
    </source>
</evidence>
<keyword evidence="11" id="KW-1185">Reference proteome</keyword>
<protein>
    <recommendedName>
        <fullName evidence="4 5">Large ribosomal subunit protein uL5</fullName>
    </recommendedName>
</protein>
<dbReference type="PROSITE" id="PS00358">
    <property type="entry name" value="RIBOSOMAL_L5"/>
    <property type="match status" value="1"/>
</dbReference>
<dbReference type="HAMAP" id="MF_01333_B">
    <property type="entry name" value="Ribosomal_uL5_B"/>
    <property type="match status" value="1"/>
</dbReference>
<dbReference type="GO" id="GO:0005840">
    <property type="term" value="C:ribosome"/>
    <property type="evidence" value="ECO:0007669"/>
    <property type="project" value="UniProtKB-KW"/>
</dbReference>
<dbReference type="PANTHER" id="PTHR11994">
    <property type="entry name" value="60S RIBOSOMAL PROTEIN L11-RELATED"/>
    <property type="match status" value="1"/>
</dbReference>
<evidence type="ECO:0000256" key="5">
    <source>
        <dbReference type="HAMAP-Rule" id="MF_01333"/>
    </source>
</evidence>
<evidence type="ECO:0000259" key="7">
    <source>
        <dbReference type="Pfam" id="PF00281"/>
    </source>
</evidence>
<keyword evidence="5" id="KW-0820">tRNA-binding</keyword>
<evidence type="ECO:0000256" key="1">
    <source>
        <dbReference type="ARBA" id="ARBA00008553"/>
    </source>
</evidence>
<dbReference type="GO" id="GO:0006412">
    <property type="term" value="P:translation"/>
    <property type="evidence" value="ECO:0007669"/>
    <property type="project" value="UniProtKB-UniRule"/>
</dbReference>
<dbReference type="Pfam" id="PF00673">
    <property type="entry name" value="Ribosomal_L5_C"/>
    <property type="match status" value="1"/>
</dbReference>
<keyword evidence="3 5" id="KW-0687">Ribonucleoprotein</keyword>
<dbReference type="Gene3D" id="3.30.1440.10">
    <property type="match status" value="1"/>
</dbReference>
<evidence type="ECO:0000313" key="11">
    <source>
        <dbReference type="Proteomes" id="UP000185502"/>
    </source>
</evidence>
<feature type="domain" description="Large ribosomal subunit protein uL5 N-terminal" evidence="7">
    <location>
        <begin position="28"/>
        <end position="83"/>
    </location>
</feature>
<gene>
    <name evidence="5 9" type="primary">rplE</name>
    <name evidence="10" type="ORF">N187_02410</name>
</gene>
<dbReference type="RefSeq" id="WP_025419669.1">
    <property type="nucleotide sequence ID" value="NZ_CP013704.1"/>
</dbReference>
<dbReference type="NCBIfam" id="NF000585">
    <property type="entry name" value="PRK00010.1"/>
    <property type="match status" value="1"/>
</dbReference>
<dbReference type="GO" id="GO:0000049">
    <property type="term" value="F:tRNA binding"/>
    <property type="evidence" value="ECO:0007669"/>
    <property type="project" value="UniProtKB-UniRule"/>
</dbReference>
<dbReference type="InterPro" id="IPR031309">
    <property type="entry name" value="Ribosomal_uL5_C"/>
</dbReference>
<evidence type="ECO:0000313" key="10">
    <source>
        <dbReference type="EMBL" id="APR64942.1"/>
    </source>
</evidence>
<sequence length="182" mass="20362">MSYIPELKRHYKDKIVKEFVSEFQYKSIMQVPKVEKVVVSMGVGDAVKNKKLLDSAVFELSQITGQRAVKTKAKKAIAGFKIRQGQEIGAKVTLRGNIMYEFLYKLINLALPRVKDFRGLDGNAFDGNGNYSFGIAEQIIFSEIDYDKIERISGLNITIVTTALNDKEGKALLSKLGMPFSS</sequence>
<dbReference type="GO" id="GO:0003735">
    <property type="term" value="F:structural constituent of ribosome"/>
    <property type="evidence" value="ECO:0007669"/>
    <property type="project" value="InterPro"/>
</dbReference>
<comment type="subunit">
    <text evidence="5">Part of the 50S ribosomal subunit; part of the 5S rRNA/L5/L18/L25 subcomplex. Contacts the 5S rRNA and the P site tRNA. Forms a bridge to the 30S subunit in the 70S ribosome.</text>
</comment>
<evidence type="ECO:0000313" key="9">
    <source>
        <dbReference type="EMBL" id="AHX39221.1"/>
    </source>
</evidence>
<dbReference type="InterPro" id="IPR022803">
    <property type="entry name" value="Ribosomal_uL5_dom_sf"/>
</dbReference>
<reference evidence="10 11" key="2">
    <citation type="submission" date="2015-12" db="EMBL/GenBank/DDBJ databases">
        <title>Chromosome of the avian spirochetosis agent Borrelia anserina Es.</title>
        <authorList>
            <person name="Elbir H."/>
            <person name="Sitlani P."/>
            <person name="Bergstroem S."/>
            <person name="Barbour A.G."/>
        </authorList>
    </citation>
    <scope>NUCLEOTIDE SEQUENCE [LARGE SCALE GENOMIC DNA]</scope>
    <source>
        <strain evidence="10 11">Es</strain>
    </source>
</reference>
<keyword evidence="2 5" id="KW-0689">Ribosomal protein</keyword>
<comment type="function">
    <text evidence="5">This is 1 of the proteins that bind and probably mediate the attachment of the 5S RNA into the large ribosomal subunit, where it forms part of the central protuberance. In the 70S ribosome it contacts protein S13 of the 30S subunit (bridge B1b), connecting the 2 subunits; this bridge is implicated in subunit movement. Contacts the P site tRNA; the 5S rRNA and some of its associated proteins might help stabilize positioning of ribosome-bound tRNAs.</text>
</comment>
<dbReference type="AlphaFoldDB" id="A0A023PZ66"/>
<dbReference type="InterPro" id="IPR031310">
    <property type="entry name" value="Ribosomal_uL5_N"/>
</dbReference>
<organism evidence="9">
    <name type="scientific">Borrelia anserina Es</name>
    <dbReference type="NCBI Taxonomy" id="1365188"/>
    <lineage>
        <taxon>Bacteria</taxon>
        <taxon>Pseudomonadati</taxon>
        <taxon>Spirochaetota</taxon>
        <taxon>Spirochaetia</taxon>
        <taxon>Spirochaetales</taxon>
        <taxon>Borreliaceae</taxon>
        <taxon>Borrelia</taxon>
    </lineage>
</organism>
<feature type="domain" description="Large ribosomal subunit protein uL5 C-terminal" evidence="8">
    <location>
        <begin position="87"/>
        <end position="180"/>
    </location>
</feature>
<dbReference type="Pfam" id="PF00281">
    <property type="entry name" value="Ribosomal_L5"/>
    <property type="match status" value="1"/>
</dbReference>
<reference evidence="9" key="1">
    <citation type="journal article" date="2014" name="Infect. Genet. Evol.">
        <title>Phylogeny of a relapsing fever Borrelia species transmitted by the hard tick Ixodes scapularis.</title>
        <authorList>
            <person name="Barbour A.G."/>
        </authorList>
    </citation>
    <scope>NUCLEOTIDE SEQUENCE</scope>
    <source>
        <strain evidence="9">Es</strain>
    </source>
</reference>
<dbReference type="InterPro" id="IPR002132">
    <property type="entry name" value="Ribosomal_uL5"/>
</dbReference>
<evidence type="ECO:0000256" key="4">
    <source>
        <dbReference type="ARBA" id="ARBA00035245"/>
    </source>
</evidence>
<dbReference type="EMBL" id="CP013704">
    <property type="protein sequence ID" value="APR64942.1"/>
    <property type="molecule type" value="Genomic_DNA"/>
</dbReference>
<keyword evidence="5" id="KW-0694">RNA-binding</keyword>
<dbReference type="KEGG" id="bane:N187_02410"/>
<dbReference type="FunFam" id="3.30.1440.10:FF:000001">
    <property type="entry name" value="50S ribosomal protein L5"/>
    <property type="match status" value="1"/>
</dbReference>
<evidence type="ECO:0000256" key="6">
    <source>
        <dbReference type="RuleBase" id="RU003930"/>
    </source>
</evidence>
<evidence type="ECO:0000256" key="2">
    <source>
        <dbReference type="ARBA" id="ARBA00022980"/>
    </source>
</evidence>
<dbReference type="EMBL" id="KJ136499">
    <property type="protein sequence ID" value="AHX39221.1"/>
    <property type="molecule type" value="Genomic_DNA"/>
</dbReference>
<name>A0A023PZ66_BORAN</name>
<dbReference type="Proteomes" id="UP000185502">
    <property type="component" value="Chromosome"/>
</dbReference>
<dbReference type="GO" id="GO:0019843">
    <property type="term" value="F:rRNA binding"/>
    <property type="evidence" value="ECO:0007669"/>
    <property type="project" value="UniProtKB-UniRule"/>
</dbReference>
<dbReference type="GO" id="GO:1990904">
    <property type="term" value="C:ribonucleoprotein complex"/>
    <property type="evidence" value="ECO:0007669"/>
    <property type="project" value="UniProtKB-KW"/>
</dbReference>
<dbReference type="InterPro" id="IPR020929">
    <property type="entry name" value="Ribosomal_uL5_CS"/>
</dbReference>
<accession>A0A023PZ66</accession>